<comment type="similarity">
    <text evidence="2">Belongs to the EPO/TPO family.</text>
</comment>
<dbReference type="RefSeq" id="XP_030071943.1">
    <property type="nucleotide sequence ID" value="XM_030216083.1"/>
</dbReference>
<keyword evidence="3" id="KW-0964">Secreted</keyword>
<comment type="subcellular location">
    <subcellularLocation>
        <location evidence="1">Secreted</location>
    </subcellularLocation>
</comment>
<evidence type="ECO:0000256" key="2">
    <source>
        <dbReference type="ARBA" id="ARBA00005782"/>
    </source>
</evidence>
<dbReference type="PANTHER" id="PTHR10560">
    <property type="entry name" value="THROMBOPOIETIN"/>
    <property type="match status" value="1"/>
</dbReference>
<evidence type="ECO:0000256" key="1">
    <source>
        <dbReference type="ARBA" id="ARBA00004613"/>
    </source>
</evidence>
<dbReference type="Pfam" id="PF00758">
    <property type="entry name" value="EPO_TPO"/>
    <property type="match status" value="1"/>
</dbReference>
<dbReference type="GO" id="GO:0005576">
    <property type="term" value="C:extracellular region"/>
    <property type="evidence" value="ECO:0007669"/>
    <property type="project" value="UniProtKB-SubCell"/>
</dbReference>
<feature type="signal peptide" evidence="7">
    <location>
        <begin position="1"/>
        <end position="18"/>
    </location>
</feature>
<dbReference type="InterPro" id="IPR003978">
    <property type="entry name" value="Thrombopoietin"/>
</dbReference>
<evidence type="ECO:0000313" key="10">
    <source>
        <dbReference type="RefSeq" id="XP_030071944.1"/>
    </source>
</evidence>
<dbReference type="Gene3D" id="1.20.1250.10">
    <property type="match status" value="1"/>
</dbReference>
<evidence type="ECO:0000313" key="9">
    <source>
        <dbReference type="RefSeq" id="XP_030071943.1"/>
    </source>
</evidence>
<dbReference type="SUPFAM" id="SSF47266">
    <property type="entry name" value="4-helical cytokines"/>
    <property type="match status" value="1"/>
</dbReference>
<dbReference type="InterPro" id="IPR001323">
    <property type="entry name" value="EPO_TPO"/>
</dbReference>
<dbReference type="OrthoDB" id="9892121at2759"/>
<reference evidence="9 10" key="1">
    <citation type="submission" date="2025-04" db="UniProtKB">
        <authorList>
            <consortium name="RefSeq"/>
        </authorList>
    </citation>
    <scope>IDENTIFICATION</scope>
</reference>
<sequence length="188" mass="21434">MSCCTLVMELNRIIVLAGLLVNIKLSRMSPSRLPCDKQMISKYVSDFSNLEKEAENCTNVSLVTKEVQLPMVAIKLAWRAKADHVKGKEIQCHLKVFLEAVHLAHMHQPKGCMTNLLTKFIQIINGLQLILKNLIPQEETLQVVNMPSTTESNWQVQKLFKRFSMLMQGKLTLFLRDLGKTLCKSHSR</sequence>
<keyword evidence="4" id="KW-0372">Hormone</keyword>
<keyword evidence="6" id="KW-1015">Disulfide bond</keyword>
<dbReference type="AlphaFoldDB" id="A0A6P7Z3I9"/>
<protein>
    <submittedName>
        <fullName evidence="9 10">Erythropoietin-like isoform X1</fullName>
    </submittedName>
</protein>
<evidence type="ECO:0000256" key="3">
    <source>
        <dbReference type="ARBA" id="ARBA00022525"/>
    </source>
</evidence>
<evidence type="ECO:0000256" key="6">
    <source>
        <dbReference type="ARBA" id="ARBA00023157"/>
    </source>
</evidence>
<dbReference type="GeneID" id="115478604"/>
<dbReference type="PANTHER" id="PTHR10560:SF0">
    <property type="entry name" value="THROMBOPOIETIN"/>
    <property type="match status" value="1"/>
</dbReference>
<dbReference type="Proteomes" id="UP000515156">
    <property type="component" value="Chromosome 10"/>
</dbReference>
<feature type="chain" id="PRO_5044652586" evidence="7">
    <location>
        <begin position="19"/>
        <end position="188"/>
    </location>
</feature>
<keyword evidence="5 7" id="KW-0732">Signal</keyword>
<dbReference type="KEGG" id="muo:115478604"/>
<evidence type="ECO:0000256" key="4">
    <source>
        <dbReference type="ARBA" id="ARBA00022702"/>
    </source>
</evidence>
<dbReference type="GO" id="GO:0005179">
    <property type="term" value="F:hormone activity"/>
    <property type="evidence" value="ECO:0007669"/>
    <property type="project" value="UniProtKB-KW"/>
</dbReference>
<gene>
    <name evidence="9 10" type="primary">LOC115478604</name>
</gene>
<evidence type="ECO:0000313" key="8">
    <source>
        <dbReference type="Proteomes" id="UP000515156"/>
    </source>
</evidence>
<dbReference type="GO" id="GO:0008283">
    <property type="term" value="P:cell population proliferation"/>
    <property type="evidence" value="ECO:0007669"/>
    <property type="project" value="InterPro"/>
</dbReference>
<evidence type="ECO:0000256" key="7">
    <source>
        <dbReference type="SAM" id="SignalP"/>
    </source>
</evidence>
<accession>A0A6P7Z3I9</accession>
<proteinExistence type="inferred from homology"/>
<evidence type="ECO:0000256" key="5">
    <source>
        <dbReference type="ARBA" id="ARBA00022729"/>
    </source>
</evidence>
<organism evidence="8 9">
    <name type="scientific">Microcaecilia unicolor</name>
    <dbReference type="NCBI Taxonomy" id="1415580"/>
    <lineage>
        <taxon>Eukaryota</taxon>
        <taxon>Metazoa</taxon>
        <taxon>Chordata</taxon>
        <taxon>Craniata</taxon>
        <taxon>Vertebrata</taxon>
        <taxon>Euteleostomi</taxon>
        <taxon>Amphibia</taxon>
        <taxon>Gymnophiona</taxon>
        <taxon>Siphonopidae</taxon>
        <taxon>Microcaecilia</taxon>
    </lineage>
</organism>
<dbReference type="GO" id="GO:0005125">
    <property type="term" value="F:cytokine activity"/>
    <property type="evidence" value="ECO:0007669"/>
    <property type="project" value="InterPro"/>
</dbReference>
<dbReference type="InterPro" id="IPR009079">
    <property type="entry name" value="4_helix_cytokine-like_core"/>
</dbReference>
<dbReference type="RefSeq" id="XP_030071944.1">
    <property type="nucleotide sequence ID" value="XM_030216084.1"/>
</dbReference>
<keyword evidence="8" id="KW-1185">Reference proteome</keyword>
<name>A0A6P7Z3I9_9AMPH</name>